<protein>
    <submittedName>
        <fullName evidence="2">Ubiquinone/menaquinone biosynthesis C-methylase UbiE</fullName>
    </submittedName>
</protein>
<sequence>MKQNIYDDPAFYKSYINLREKGNGLNDVLEIPAFRSLLPDLNNKDVLDLGCGFGESCKWYVSQGARRVVGLDISGKMINRAKQAFNDKRIEYVNMPIENLDFGPDNFDLVLSSLAFHYIADFKTVVDRICTCLRPGGFLIFSQEHPVTTAKKLSGGWVKDQNGQKLHWMLDDYGEEGIRKQKWFVEGVIKYHRTLSTIINTLTETGFQICKVIEPTATAEAEKQNKTLKEERRRPPFLIVKALRLGK</sequence>
<dbReference type="AlphaFoldDB" id="A0A1I2UPT4"/>
<keyword evidence="2" id="KW-0830">Ubiquinone</keyword>
<proteinExistence type="predicted"/>
<dbReference type="Gene3D" id="3.40.50.150">
    <property type="entry name" value="Vaccinia Virus protein VP39"/>
    <property type="match status" value="1"/>
</dbReference>
<dbReference type="CDD" id="cd02440">
    <property type="entry name" value="AdoMet_MTases"/>
    <property type="match status" value="1"/>
</dbReference>
<dbReference type="InterPro" id="IPR013216">
    <property type="entry name" value="Methyltransf_11"/>
</dbReference>
<organism evidence="2 3">
    <name type="scientific">Desulfotruncus arcticus DSM 17038</name>
    <dbReference type="NCBI Taxonomy" id="1121424"/>
    <lineage>
        <taxon>Bacteria</taxon>
        <taxon>Bacillati</taxon>
        <taxon>Bacillota</taxon>
        <taxon>Clostridia</taxon>
        <taxon>Eubacteriales</taxon>
        <taxon>Desulfallaceae</taxon>
        <taxon>Desulfotruncus</taxon>
    </lineage>
</organism>
<name>A0A1I2UPT4_9FIRM</name>
<evidence type="ECO:0000313" key="2">
    <source>
        <dbReference type="EMBL" id="SFG79083.1"/>
    </source>
</evidence>
<dbReference type="PANTHER" id="PTHR43861">
    <property type="entry name" value="TRANS-ACONITATE 2-METHYLTRANSFERASE-RELATED"/>
    <property type="match status" value="1"/>
</dbReference>
<dbReference type="Pfam" id="PF08241">
    <property type="entry name" value="Methyltransf_11"/>
    <property type="match status" value="1"/>
</dbReference>
<dbReference type="OrthoDB" id="9774345at2"/>
<dbReference type="InterPro" id="IPR029063">
    <property type="entry name" value="SAM-dependent_MTases_sf"/>
</dbReference>
<dbReference type="RefSeq" id="WP_092471940.1">
    <property type="nucleotide sequence ID" value="NZ_FOOX01000009.1"/>
</dbReference>
<dbReference type="SUPFAM" id="SSF53335">
    <property type="entry name" value="S-adenosyl-L-methionine-dependent methyltransferases"/>
    <property type="match status" value="1"/>
</dbReference>
<dbReference type="GO" id="GO:0032259">
    <property type="term" value="P:methylation"/>
    <property type="evidence" value="ECO:0007669"/>
    <property type="project" value="UniProtKB-KW"/>
</dbReference>
<dbReference type="GO" id="GO:0008757">
    <property type="term" value="F:S-adenosylmethionine-dependent methyltransferase activity"/>
    <property type="evidence" value="ECO:0007669"/>
    <property type="project" value="InterPro"/>
</dbReference>
<keyword evidence="3" id="KW-1185">Reference proteome</keyword>
<evidence type="ECO:0000259" key="1">
    <source>
        <dbReference type="Pfam" id="PF08241"/>
    </source>
</evidence>
<gene>
    <name evidence="2" type="ORF">SAMN05660649_02738</name>
</gene>
<dbReference type="EMBL" id="FOOX01000009">
    <property type="protein sequence ID" value="SFG79083.1"/>
    <property type="molecule type" value="Genomic_DNA"/>
</dbReference>
<reference evidence="3" key="1">
    <citation type="submission" date="2016-10" db="EMBL/GenBank/DDBJ databases">
        <authorList>
            <person name="Varghese N."/>
            <person name="Submissions S."/>
        </authorList>
    </citation>
    <scope>NUCLEOTIDE SEQUENCE [LARGE SCALE GENOMIC DNA]</scope>
    <source>
        <strain evidence="3">DSM 17038</strain>
    </source>
</reference>
<dbReference type="Proteomes" id="UP000199337">
    <property type="component" value="Unassembled WGS sequence"/>
</dbReference>
<feature type="domain" description="Methyltransferase type 11" evidence="1">
    <location>
        <begin position="47"/>
        <end position="141"/>
    </location>
</feature>
<accession>A0A1I2UPT4</accession>
<keyword evidence="2" id="KW-0489">Methyltransferase</keyword>
<evidence type="ECO:0000313" key="3">
    <source>
        <dbReference type="Proteomes" id="UP000199337"/>
    </source>
</evidence>
<dbReference type="STRING" id="341036.SAMN05660649_02738"/>
<keyword evidence="2" id="KW-0808">Transferase</keyword>